<evidence type="ECO:0000313" key="7">
    <source>
        <dbReference type="Proteomes" id="UP000807469"/>
    </source>
</evidence>
<dbReference type="GO" id="GO:0005634">
    <property type="term" value="C:nucleus"/>
    <property type="evidence" value="ECO:0007669"/>
    <property type="project" value="TreeGrafter"/>
</dbReference>
<dbReference type="PANTHER" id="PTHR10237">
    <property type="entry name" value="DEFORMED EPIDERMAL AUTOREGULATORY FACTOR 1 HOMOLOG SUPPRESSIN"/>
    <property type="match status" value="1"/>
</dbReference>
<dbReference type="Gene3D" id="6.10.140.2220">
    <property type="match status" value="1"/>
</dbReference>
<dbReference type="EMBL" id="MU155388">
    <property type="protein sequence ID" value="KAF9474260.1"/>
    <property type="molecule type" value="Genomic_DNA"/>
</dbReference>
<dbReference type="Proteomes" id="UP000807469">
    <property type="component" value="Unassembled WGS sequence"/>
</dbReference>
<dbReference type="Pfam" id="PF26632">
    <property type="entry name" value="DUF8205"/>
    <property type="match status" value="1"/>
</dbReference>
<evidence type="ECO:0000256" key="2">
    <source>
        <dbReference type="ARBA" id="ARBA00022771"/>
    </source>
</evidence>
<evidence type="ECO:0000313" key="6">
    <source>
        <dbReference type="EMBL" id="KAF9474260.1"/>
    </source>
</evidence>
<dbReference type="SUPFAM" id="SSF144232">
    <property type="entry name" value="HIT/MYND zinc finger-like"/>
    <property type="match status" value="1"/>
</dbReference>
<organism evidence="6 7">
    <name type="scientific">Pholiota conissans</name>
    <dbReference type="NCBI Taxonomy" id="109636"/>
    <lineage>
        <taxon>Eukaryota</taxon>
        <taxon>Fungi</taxon>
        <taxon>Dikarya</taxon>
        <taxon>Basidiomycota</taxon>
        <taxon>Agaricomycotina</taxon>
        <taxon>Agaricomycetes</taxon>
        <taxon>Agaricomycetidae</taxon>
        <taxon>Agaricales</taxon>
        <taxon>Agaricineae</taxon>
        <taxon>Strophariaceae</taxon>
        <taxon>Pholiota</taxon>
    </lineage>
</organism>
<evidence type="ECO:0000256" key="1">
    <source>
        <dbReference type="ARBA" id="ARBA00022723"/>
    </source>
</evidence>
<feature type="domain" description="MYND-type" evidence="5">
    <location>
        <begin position="47"/>
        <end position="88"/>
    </location>
</feature>
<dbReference type="GO" id="GO:0000981">
    <property type="term" value="F:DNA-binding transcription factor activity, RNA polymerase II-specific"/>
    <property type="evidence" value="ECO:0007669"/>
    <property type="project" value="TreeGrafter"/>
</dbReference>
<dbReference type="GO" id="GO:0008270">
    <property type="term" value="F:zinc ion binding"/>
    <property type="evidence" value="ECO:0007669"/>
    <property type="project" value="UniProtKB-KW"/>
</dbReference>
<dbReference type="PANTHER" id="PTHR10237:SF14">
    <property type="entry name" value="MYND-TYPE DOMAIN-CONTAINING PROTEIN"/>
    <property type="match status" value="1"/>
</dbReference>
<dbReference type="InterPro" id="IPR058518">
    <property type="entry name" value="DUF8205"/>
</dbReference>
<dbReference type="OrthoDB" id="5231159at2759"/>
<dbReference type="InterPro" id="IPR024119">
    <property type="entry name" value="TF_DEAF-1"/>
</dbReference>
<evidence type="ECO:0000259" key="5">
    <source>
        <dbReference type="PROSITE" id="PS50865"/>
    </source>
</evidence>
<evidence type="ECO:0000256" key="4">
    <source>
        <dbReference type="PROSITE-ProRule" id="PRU00134"/>
    </source>
</evidence>
<protein>
    <recommendedName>
        <fullName evidence="5">MYND-type domain-containing protein</fullName>
    </recommendedName>
</protein>
<reference evidence="6" key="1">
    <citation type="submission" date="2020-11" db="EMBL/GenBank/DDBJ databases">
        <authorList>
            <consortium name="DOE Joint Genome Institute"/>
            <person name="Ahrendt S."/>
            <person name="Riley R."/>
            <person name="Andreopoulos W."/>
            <person name="Labutti K."/>
            <person name="Pangilinan J."/>
            <person name="Ruiz-Duenas F.J."/>
            <person name="Barrasa J.M."/>
            <person name="Sanchez-Garcia M."/>
            <person name="Camarero S."/>
            <person name="Miyauchi S."/>
            <person name="Serrano A."/>
            <person name="Linde D."/>
            <person name="Babiker R."/>
            <person name="Drula E."/>
            <person name="Ayuso-Fernandez I."/>
            <person name="Pacheco R."/>
            <person name="Padilla G."/>
            <person name="Ferreira P."/>
            <person name="Barriuso J."/>
            <person name="Kellner H."/>
            <person name="Castanera R."/>
            <person name="Alfaro M."/>
            <person name="Ramirez L."/>
            <person name="Pisabarro A.G."/>
            <person name="Kuo A."/>
            <person name="Tritt A."/>
            <person name="Lipzen A."/>
            <person name="He G."/>
            <person name="Yan M."/>
            <person name="Ng V."/>
            <person name="Cullen D."/>
            <person name="Martin F."/>
            <person name="Rosso M.-N."/>
            <person name="Henrissat B."/>
            <person name="Hibbett D."/>
            <person name="Martinez A.T."/>
            <person name="Grigoriev I.V."/>
        </authorList>
    </citation>
    <scope>NUCLEOTIDE SEQUENCE</scope>
    <source>
        <strain evidence="6">CIRM-BRFM 674</strain>
    </source>
</reference>
<keyword evidence="7" id="KW-1185">Reference proteome</keyword>
<sequence length="307" mass="34395">MAAPEQEEQRHIPIITAVHPENKAYFKEIAAPKKVIREGRSKIAVSCSQCMKPSSNGAELLKCSKCKIAWYCSRECQKAQWPTHKKVCKEASSSMPKFLGSFIANPLLNHTLQVPFVLAFDLRKNPILDQPLIARCDVQIEPSDMTYIMSLAFGRMSPAELAKGTEGMLQVKTFIPLDAEKAIDITRMEVWKNTKYPNKERGFAGNPTVLVDFHMKGTKQTITYGLVIEDSAIERVKAGAGFAMQSAIFGGQTEVPLTTQACLDFINMHIRADKKNQLRLRTHMTKEDVDNYRNAVSGDDEQPDKSE</sequence>
<dbReference type="AlphaFoldDB" id="A0A9P5YUW4"/>
<dbReference type="InterPro" id="IPR002893">
    <property type="entry name" value="Znf_MYND"/>
</dbReference>
<proteinExistence type="predicted"/>
<name>A0A9P5YUW4_9AGAR</name>
<keyword evidence="3" id="KW-0862">Zinc</keyword>
<dbReference type="PROSITE" id="PS50865">
    <property type="entry name" value="ZF_MYND_2"/>
    <property type="match status" value="1"/>
</dbReference>
<dbReference type="Pfam" id="PF01753">
    <property type="entry name" value="zf-MYND"/>
    <property type="match status" value="1"/>
</dbReference>
<comment type="caution">
    <text evidence="6">The sequence shown here is derived from an EMBL/GenBank/DDBJ whole genome shotgun (WGS) entry which is preliminary data.</text>
</comment>
<keyword evidence="2 4" id="KW-0863">Zinc-finger</keyword>
<dbReference type="PROSITE" id="PS01360">
    <property type="entry name" value="ZF_MYND_1"/>
    <property type="match status" value="1"/>
</dbReference>
<gene>
    <name evidence="6" type="ORF">BDN70DRAFT_884996</name>
</gene>
<accession>A0A9P5YUW4</accession>
<evidence type="ECO:0000256" key="3">
    <source>
        <dbReference type="ARBA" id="ARBA00022833"/>
    </source>
</evidence>
<keyword evidence="1" id="KW-0479">Metal-binding</keyword>